<dbReference type="GeneID" id="88086710"/>
<protein>
    <submittedName>
        <fullName evidence="1">Uncharacterized protein</fullName>
    </submittedName>
</protein>
<evidence type="ECO:0000313" key="2">
    <source>
        <dbReference type="Proteomes" id="UP000000214"/>
    </source>
</evidence>
<dbReference type="STRING" id="1171373.PACID_13620"/>
<dbReference type="HOGENOM" id="CLU_3171870_0_0_11"/>
<sequence length="47" mass="5128">MSDAGAKRLIRDKAGMVVYALNMVGYGLPTEFGVRPRLGESMELLTI</sequence>
<organism evidence="1 2">
    <name type="scientific">Acidipropionibacterium acidipropionici (strain ATCC 4875 / DSM 20272 / JCM 6432 / NBRC 12425 / NCIMB 8070 / 4)</name>
    <name type="common">Propionibacterium acidipropionici</name>
    <dbReference type="NCBI Taxonomy" id="1171373"/>
    <lineage>
        <taxon>Bacteria</taxon>
        <taxon>Bacillati</taxon>
        <taxon>Actinomycetota</taxon>
        <taxon>Actinomycetes</taxon>
        <taxon>Propionibacteriales</taxon>
        <taxon>Propionibacteriaceae</taxon>
        <taxon>Acidipropionibacterium</taxon>
    </lineage>
</organism>
<dbReference type="KEGG" id="pbo:PACID_13620"/>
<evidence type="ECO:0000313" key="1">
    <source>
        <dbReference type="EMBL" id="AFV89180.1"/>
    </source>
</evidence>
<dbReference type="AlphaFoldDB" id="K7SIS4"/>
<dbReference type="RefSeq" id="WP_015070087.1">
    <property type="nucleotide sequence ID" value="NC_019395.1"/>
</dbReference>
<proteinExistence type="predicted"/>
<dbReference type="Proteomes" id="UP000000214">
    <property type="component" value="Chromosome"/>
</dbReference>
<gene>
    <name evidence="1" type="ordered locus">PACID_13620</name>
</gene>
<name>K7SIS4_ACIA4</name>
<dbReference type="EMBL" id="CP003493">
    <property type="protein sequence ID" value="AFV89180.1"/>
    <property type="molecule type" value="Genomic_DNA"/>
</dbReference>
<reference evidence="1 2" key="1">
    <citation type="journal article" date="2012" name="BMC Genomics">
        <title>The genome sequence of Propionibacterium acidipropionici provides insights into its biotechnological and industrial potential.</title>
        <authorList>
            <person name="Parizzi L.P."/>
            <person name="Grassi M.C."/>
            <person name="Llerena L.A."/>
            <person name="Carazzolle M.F."/>
            <person name="Queiroz V.L."/>
            <person name="Lunardi I."/>
            <person name="Zeidler A.F."/>
            <person name="Teixeira P.J."/>
            <person name="Mieczkowski P."/>
            <person name="Rincones J."/>
            <person name="Pereira G.A."/>
        </authorList>
    </citation>
    <scope>NUCLEOTIDE SEQUENCE [LARGE SCALE GENOMIC DNA]</scope>
    <source>
        <strain evidence="2">ATCC 4875 / DSM 20272 / JCM 6432 / NBRC 12425 / NCIMB 8070</strain>
    </source>
</reference>
<accession>K7SIS4</accession>
<dbReference type="PATRIC" id="fig|1171373.8.peg.1354"/>